<evidence type="ECO:0000313" key="2">
    <source>
        <dbReference type="EMBL" id="DAD70191.1"/>
    </source>
</evidence>
<name>A0A8S5LK16_9CAUD</name>
<accession>A0A8S5LK16</accession>
<reference evidence="2" key="1">
    <citation type="journal article" date="2021" name="Proc. Natl. Acad. Sci. U.S.A.">
        <title>A Catalog of Tens of Thousands of Viruses from Human Metagenomes Reveals Hidden Associations with Chronic Diseases.</title>
        <authorList>
            <person name="Tisza M.J."/>
            <person name="Buck C.B."/>
        </authorList>
    </citation>
    <scope>NUCLEOTIDE SEQUENCE</scope>
    <source>
        <strain evidence="2">Ct3o911</strain>
    </source>
</reference>
<organism evidence="2">
    <name type="scientific">Siphoviridae sp. ct3o911</name>
    <dbReference type="NCBI Taxonomy" id="2827560"/>
    <lineage>
        <taxon>Viruses</taxon>
        <taxon>Duplodnaviria</taxon>
        <taxon>Heunggongvirae</taxon>
        <taxon>Uroviricota</taxon>
        <taxon>Caudoviricetes</taxon>
    </lineage>
</organism>
<dbReference type="EMBL" id="BK015861">
    <property type="protein sequence ID" value="DAD70191.1"/>
    <property type="molecule type" value="Genomic_DNA"/>
</dbReference>
<feature type="transmembrane region" description="Helical" evidence="1">
    <location>
        <begin position="12"/>
        <end position="29"/>
    </location>
</feature>
<sequence length="42" mass="5108">MRGHKQKRQRILVIFIAAFANGTQFWRMYSSNPIYHKTNRIQ</sequence>
<evidence type="ECO:0000256" key="1">
    <source>
        <dbReference type="SAM" id="Phobius"/>
    </source>
</evidence>
<keyword evidence="1" id="KW-1133">Transmembrane helix</keyword>
<keyword evidence="1" id="KW-0812">Transmembrane</keyword>
<protein>
    <submittedName>
        <fullName evidence="2">Uncharacterized protein</fullName>
    </submittedName>
</protein>
<proteinExistence type="predicted"/>
<keyword evidence="1" id="KW-0472">Membrane</keyword>